<evidence type="ECO:0000259" key="1">
    <source>
        <dbReference type="PROSITE" id="PS50225"/>
    </source>
</evidence>
<reference evidence="2" key="1">
    <citation type="submission" date="2021-04" db="EMBL/GenBank/DDBJ databases">
        <authorList>
            <person name="Tunstrom K."/>
        </authorList>
    </citation>
    <scope>NUCLEOTIDE SEQUENCE</scope>
</reference>
<dbReference type="InterPro" id="IPR001496">
    <property type="entry name" value="SOCS_box"/>
</dbReference>
<dbReference type="Pfam" id="PF07525">
    <property type="entry name" value="SOCS_box"/>
    <property type="match status" value="1"/>
</dbReference>
<comment type="caution">
    <text evidence="2">The sequence shown here is derived from an EMBL/GenBank/DDBJ whole genome shotgun (WGS) entry which is preliminary data.</text>
</comment>
<accession>A0A8S3VYU0</accession>
<dbReference type="Proteomes" id="UP000691718">
    <property type="component" value="Unassembled WGS sequence"/>
</dbReference>
<dbReference type="PROSITE" id="PS50225">
    <property type="entry name" value="SOCS"/>
    <property type="match status" value="1"/>
</dbReference>
<sequence length="44" mass="5002">EPLPLMELCRRVIRQRVGRARLRSAASRLALPPALSAYLLYRAP</sequence>
<feature type="domain" description="SOCS box" evidence="1">
    <location>
        <begin position="1"/>
        <end position="44"/>
    </location>
</feature>
<dbReference type="EMBL" id="CAJQZP010000011">
    <property type="protein sequence ID" value="CAG4932635.1"/>
    <property type="molecule type" value="Genomic_DNA"/>
</dbReference>
<gene>
    <name evidence="2" type="ORF">PAPOLLO_LOCUS552</name>
</gene>
<dbReference type="AlphaFoldDB" id="A0A8S3VYU0"/>
<keyword evidence="3" id="KW-1185">Reference proteome</keyword>
<protein>
    <submittedName>
        <fullName evidence="2">(apollo) hypothetical protein</fullName>
    </submittedName>
</protein>
<proteinExistence type="predicted"/>
<name>A0A8S3VYU0_PARAO</name>
<dbReference type="FunFam" id="1.10.750.20:FF:000001">
    <property type="entry name" value="Ankyrin repeat and SOCS box containing 1"/>
    <property type="match status" value="1"/>
</dbReference>
<feature type="non-terminal residue" evidence="2">
    <location>
        <position position="1"/>
    </location>
</feature>
<evidence type="ECO:0000313" key="2">
    <source>
        <dbReference type="EMBL" id="CAG4932635.1"/>
    </source>
</evidence>
<evidence type="ECO:0000313" key="3">
    <source>
        <dbReference type="Proteomes" id="UP000691718"/>
    </source>
</evidence>
<organism evidence="2 3">
    <name type="scientific">Parnassius apollo</name>
    <name type="common">Apollo butterfly</name>
    <name type="synonym">Papilio apollo</name>
    <dbReference type="NCBI Taxonomy" id="110799"/>
    <lineage>
        <taxon>Eukaryota</taxon>
        <taxon>Metazoa</taxon>
        <taxon>Ecdysozoa</taxon>
        <taxon>Arthropoda</taxon>
        <taxon>Hexapoda</taxon>
        <taxon>Insecta</taxon>
        <taxon>Pterygota</taxon>
        <taxon>Neoptera</taxon>
        <taxon>Endopterygota</taxon>
        <taxon>Lepidoptera</taxon>
        <taxon>Glossata</taxon>
        <taxon>Ditrysia</taxon>
        <taxon>Papilionoidea</taxon>
        <taxon>Papilionidae</taxon>
        <taxon>Parnassiinae</taxon>
        <taxon>Parnassini</taxon>
        <taxon>Parnassius</taxon>
        <taxon>Parnassius</taxon>
    </lineage>
</organism>
<dbReference type="SMART" id="SM00969">
    <property type="entry name" value="SOCS_box"/>
    <property type="match status" value="1"/>
</dbReference>